<dbReference type="InterPro" id="IPR015424">
    <property type="entry name" value="PyrdxlP-dep_Trfase"/>
</dbReference>
<accession>A0ABV4X0M9</accession>
<dbReference type="RefSeq" id="WP_413269468.1">
    <property type="nucleotide sequence ID" value="NZ_JBHFNQ010000047.1"/>
</dbReference>
<dbReference type="PANTHER" id="PTHR11999:SF70">
    <property type="entry name" value="MIP05841P"/>
    <property type="match status" value="1"/>
</dbReference>
<gene>
    <name evidence="7" type="ORF">ACE1CC_05515</name>
</gene>
<dbReference type="Proteomes" id="UP001576774">
    <property type="component" value="Unassembled WGS sequence"/>
</dbReference>
<keyword evidence="7" id="KW-0808">Transferase</keyword>
<proteinExistence type="inferred from homology"/>
<dbReference type="Gene3D" id="3.40.640.10">
    <property type="entry name" value="Type I PLP-dependent aspartate aminotransferase-like (Major domain)"/>
    <property type="match status" value="1"/>
</dbReference>
<keyword evidence="8" id="KW-1185">Reference proteome</keyword>
<dbReference type="InterPro" id="IPR010977">
    <property type="entry name" value="Aromatic_deC"/>
</dbReference>
<evidence type="ECO:0000256" key="1">
    <source>
        <dbReference type="ARBA" id="ARBA00001933"/>
    </source>
</evidence>
<comment type="similarity">
    <text evidence="2 6">Belongs to the group II decarboxylase family.</text>
</comment>
<evidence type="ECO:0000256" key="3">
    <source>
        <dbReference type="ARBA" id="ARBA00022793"/>
    </source>
</evidence>
<evidence type="ECO:0000313" key="8">
    <source>
        <dbReference type="Proteomes" id="UP001576774"/>
    </source>
</evidence>
<comment type="cofactor">
    <cofactor evidence="1 6">
        <name>pyridoxal 5'-phosphate</name>
        <dbReference type="ChEBI" id="CHEBI:597326"/>
    </cofactor>
</comment>
<dbReference type="InterPro" id="IPR015421">
    <property type="entry name" value="PyrdxlP-dep_Trfase_major"/>
</dbReference>
<evidence type="ECO:0000256" key="2">
    <source>
        <dbReference type="ARBA" id="ARBA00009533"/>
    </source>
</evidence>
<name>A0ABV4X0M9_9CYAN</name>
<dbReference type="InterPro" id="IPR002129">
    <property type="entry name" value="PyrdxlP-dep_de-COase"/>
</dbReference>
<dbReference type="GO" id="GO:0008483">
    <property type="term" value="F:transaminase activity"/>
    <property type="evidence" value="ECO:0007669"/>
    <property type="project" value="UniProtKB-KW"/>
</dbReference>
<evidence type="ECO:0000313" key="7">
    <source>
        <dbReference type="EMBL" id="MFB2876331.1"/>
    </source>
</evidence>
<evidence type="ECO:0000256" key="6">
    <source>
        <dbReference type="RuleBase" id="RU000382"/>
    </source>
</evidence>
<reference evidence="7 8" key="1">
    <citation type="submission" date="2024-09" db="EMBL/GenBank/DDBJ databases">
        <title>Floridaenema gen nov. (Aerosakkonemataceae, Aerosakkonematales ord. nov., Cyanobacteria) from benthic tropical and subtropical fresh waters, with the description of four new species.</title>
        <authorList>
            <person name="Moretto J.A."/>
            <person name="Berthold D.E."/>
            <person name="Lefler F.W."/>
            <person name="Huang I.-S."/>
            <person name="Laughinghouse H. IV."/>
        </authorList>
    </citation>
    <scope>NUCLEOTIDE SEQUENCE [LARGE SCALE GENOMIC DNA]</scope>
    <source>
        <strain evidence="7 8">BLCC-F46</strain>
    </source>
</reference>
<dbReference type="SUPFAM" id="SSF53383">
    <property type="entry name" value="PLP-dependent transferases"/>
    <property type="match status" value="1"/>
</dbReference>
<dbReference type="PANTHER" id="PTHR11999">
    <property type="entry name" value="GROUP II PYRIDOXAL-5-PHOSPHATE DECARBOXYLASE"/>
    <property type="match status" value="1"/>
</dbReference>
<keyword evidence="3" id="KW-0210">Decarboxylase</keyword>
<keyword evidence="5 6" id="KW-0456">Lyase</keyword>
<dbReference type="EMBL" id="JBHFNQ010000047">
    <property type="protein sequence ID" value="MFB2876331.1"/>
    <property type="molecule type" value="Genomic_DNA"/>
</dbReference>
<keyword evidence="7" id="KW-0032">Aminotransferase</keyword>
<protein>
    <submittedName>
        <fullName evidence="7">Aspartate aminotransferase family protein</fullName>
    </submittedName>
</protein>
<keyword evidence="4 6" id="KW-0663">Pyridoxal phosphate</keyword>
<organism evidence="7 8">
    <name type="scientific">Floridaenema aerugineum BLCC-F46</name>
    <dbReference type="NCBI Taxonomy" id="3153654"/>
    <lineage>
        <taxon>Bacteria</taxon>
        <taxon>Bacillati</taxon>
        <taxon>Cyanobacteriota</taxon>
        <taxon>Cyanophyceae</taxon>
        <taxon>Oscillatoriophycideae</taxon>
        <taxon>Aerosakkonematales</taxon>
        <taxon>Aerosakkonemataceae</taxon>
        <taxon>Floridanema</taxon>
        <taxon>Floridanema aerugineum</taxon>
    </lineage>
</organism>
<evidence type="ECO:0000256" key="5">
    <source>
        <dbReference type="ARBA" id="ARBA00023239"/>
    </source>
</evidence>
<dbReference type="InterPro" id="IPR015422">
    <property type="entry name" value="PyrdxlP-dep_Trfase_small"/>
</dbReference>
<sequence>MRKLLGTTTEYAIRYLEGLDTRKVAPTEAAIANLTEFDEPLPDESVDPKLVLQLLDKVGSPASMAMAGSRFFGMVTGGSLPVALAANWLAAAWDQNSVLYRVTPGTAFIEQVALRWLLDILHLPAQCGGAFVTGATMANFTALAAARHAILQQEGWNVEAEGLFGAPPITVAVSEEAHPSLFKALGLLGLGRNRVVKIPVDRQGRMRPEAIPFLTHPAIICTQVGNVNTGACDPVGEICDRAKVMGAWVHVDGAFGLWASAAPSLAHLTAGVEKADSWATDAHKWLNVPHDCGLAFVRDAHALQAAMAITADYLPTLSNQRNPSDYTPELSRRARGVEVWAVLRSLGRSGLADLIERTCRHARHFAKELKAAGYKILNDVELNQVLVSFGDAQTTNRIIADLQAEGTCWCGGTVWQGQTAMRICVSSWATTDADVEKSLAVMLRVAEKYCSCELEAA</sequence>
<evidence type="ECO:0000256" key="4">
    <source>
        <dbReference type="ARBA" id="ARBA00022898"/>
    </source>
</evidence>
<dbReference type="Pfam" id="PF00282">
    <property type="entry name" value="Pyridoxal_deC"/>
    <property type="match status" value="1"/>
</dbReference>
<comment type="caution">
    <text evidence="7">The sequence shown here is derived from an EMBL/GenBank/DDBJ whole genome shotgun (WGS) entry which is preliminary data.</text>
</comment>
<dbReference type="Gene3D" id="3.90.1150.10">
    <property type="entry name" value="Aspartate Aminotransferase, domain 1"/>
    <property type="match status" value="1"/>
</dbReference>